<organism evidence="1 2">
    <name type="scientific">Clostridium zeae</name>
    <dbReference type="NCBI Taxonomy" id="2759022"/>
    <lineage>
        <taxon>Bacteria</taxon>
        <taxon>Bacillati</taxon>
        <taxon>Bacillota</taxon>
        <taxon>Clostridia</taxon>
        <taxon>Eubacteriales</taxon>
        <taxon>Clostridiaceae</taxon>
        <taxon>Clostridium</taxon>
    </lineage>
</organism>
<protein>
    <recommendedName>
        <fullName evidence="3">Immunity protein 50</fullName>
    </recommendedName>
</protein>
<sequence>MINKIKLMNPQAFTSIFGDIPSLNGSELLDVQLRRDGPTLFIRLLTKEVIKTKPKRWDKWDVVYVEMSFFGIRNLTINGLGTNNQINQFEINDGEEDGVLEIRCNNQMHIKCSFDWARVEQITPGLIGSP</sequence>
<dbReference type="Proteomes" id="UP000663802">
    <property type="component" value="Unassembled WGS sequence"/>
</dbReference>
<evidence type="ECO:0008006" key="3">
    <source>
        <dbReference type="Google" id="ProtNLM"/>
    </source>
</evidence>
<dbReference type="Pfam" id="PF15594">
    <property type="entry name" value="Imm50"/>
    <property type="match status" value="1"/>
</dbReference>
<comment type="caution">
    <text evidence="1">The sequence shown here is derived from an EMBL/GenBank/DDBJ whole genome shotgun (WGS) entry which is preliminary data.</text>
</comment>
<dbReference type="EMBL" id="BMBA01000012">
    <property type="protein sequence ID" value="GFZ34452.1"/>
    <property type="molecule type" value="Genomic_DNA"/>
</dbReference>
<accession>A0ABQ1EI92</accession>
<dbReference type="RefSeq" id="WP_206872938.1">
    <property type="nucleotide sequence ID" value="NZ_BMBA01000012.1"/>
</dbReference>
<dbReference type="InterPro" id="IPR028957">
    <property type="entry name" value="Imm50"/>
</dbReference>
<proteinExistence type="predicted"/>
<name>A0ABQ1EI92_9CLOT</name>
<reference evidence="1 2" key="1">
    <citation type="journal article" date="2021" name="Int. J. Syst. Evol. Microbiol.">
        <title>Clostridium zeae sp. nov., isolated from corn silage.</title>
        <authorList>
            <person name="Kobayashi H."/>
            <person name="Tanizawa Y."/>
            <person name="Yagura M."/>
            <person name="Sakamoto M."/>
            <person name="Ohkuma M."/>
            <person name="Tohno M."/>
        </authorList>
    </citation>
    <scope>NUCLEOTIDE SEQUENCE [LARGE SCALE GENOMIC DNA]</scope>
    <source>
        <strain evidence="1 2">CSC2</strain>
    </source>
</reference>
<keyword evidence="2" id="KW-1185">Reference proteome</keyword>
<evidence type="ECO:0000313" key="2">
    <source>
        <dbReference type="Proteomes" id="UP000663802"/>
    </source>
</evidence>
<evidence type="ECO:0000313" key="1">
    <source>
        <dbReference type="EMBL" id="GFZ34452.1"/>
    </source>
</evidence>
<gene>
    <name evidence="1" type="ORF">CSC2_49780</name>
</gene>